<dbReference type="GO" id="GO:0051213">
    <property type="term" value="F:dioxygenase activity"/>
    <property type="evidence" value="ECO:0007669"/>
    <property type="project" value="UniProtKB-KW"/>
</dbReference>
<comment type="caution">
    <text evidence="1">The sequence shown here is derived from an EMBL/GenBank/DDBJ whole genome shotgun (WGS) entry which is preliminary data.</text>
</comment>
<sequence length="331" mass="37360">MDEKIINNAIQKLTSSIFENAIDEVEAVKSLDEIHGYFQQITEITGSDFVIEHMAAIPTARGKALGLNFAAQCLLDYKRTIKFLKAIVSAIKEKQKAHPGELIKIFYAGCGPYAPFVTLIAPLFQPEEIQFSLLEINKNSVKSAKKLIEGLKLSNYVNEFYTADAVTFQVPNSDSFHILISETLDALLYRECYVPILFNLLPQFNANITLLPENVILHLSFLDKVENSTDYKEYDGDSILDVRESVASFSNSGNIPSQLPEVKVDLTSLNTNCEKMIIDTKVHVYDDIWLYRNESSLTIPLEIVLEQPLDKKEIIFTYFIAPEIELKCSMA</sequence>
<keyword evidence="1" id="KW-0223">Dioxygenase</keyword>
<accession>A0ABV5GK61</accession>
<proteinExistence type="predicted"/>
<keyword evidence="1" id="KW-0560">Oxidoreductase</keyword>
<protein>
    <submittedName>
        <fullName evidence="1">Phytanoyl-CoA dioxygenase</fullName>
    </submittedName>
</protein>
<reference evidence="1 2" key="1">
    <citation type="submission" date="2024-09" db="EMBL/GenBank/DDBJ databases">
        <authorList>
            <person name="Sun Q."/>
            <person name="Mori K."/>
        </authorList>
    </citation>
    <scope>NUCLEOTIDE SEQUENCE [LARGE SCALE GENOMIC DNA]</scope>
    <source>
        <strain evidence="1 2">CECT 7955</strain>
    </source>
</reference>
<dbReference type="Gene3D" id="3.40.50.150">
    <property type="entry name" value="Vaccinia Virus protein VP39"/>
    <property type="match status" value="1"/>
</dbReference>
<name>A0ABV5GK61_9FLAO</name>
<dbReference type="Proteomes" id="UP001589607">
    <property type="component" value="Unassembled WGS sequence"/>
</dbReference>
<evidence type="ECO:0000313" key="2">
    <source>
        <dbReference type="Proteomes" id="UP001589607"/>
    </source>
</evidence>
<keyword evidence="2" id="KW-1185">Reference proteome</keyword>
<dbReference type="EMBL" id="JBHMEY010000010">
    <property type="protein sequence ID" value="MFB9095769.1"/>
    <property type="molecule type" value="Genomic_DNA"/>
</dbReference>
<organism evidence="1 2">
    <name type="scientific">Flavobacterium jumunjinense</name>
    <dbReference type="NCBI Taxonomy" id="998845"/>
    <lineage>
        <taxon>Bacteria</taxon>
        <taxon>Pseudomonadati</taxon>
        <taxon>Bacteroidota</taxon>
        <taxon>Flavobacteriia</taxon>
        <taxon>Flavobacteriales</taxon>
        <taxon>Flavobacteriaceae</taxon>
        <taxon>Flavobacterium</taxon>
    </lineage>
</organism>
<dbReference type="InterPro" id="IPR029063">
    <property type="entry name" value="SAM-dependent_MTases_sf"/>
</dbReference>
<dbReference type="RefSeq" id="WP_236456467.1">
    <property type="nucleotide sequence ID" value="NZ_CBCSGE010000011.1"/>
</dbReference>
<evidence type="ECO:0000313" key="1">
    <source>
        <dbReference type="EMBL" id="MFB9095769.1"/>
    </source>
</evidence>
<gene>
    <name evidence="1" type="ORF">ACFFVF_04525</name>
</gene>